<accession>A0AB73BPY4</accession>
<sequence length="150" mass="17551">MVTTFNRYFATWNKNIKFIQEIKLVSASERQTRFQLSITDPEKKINTDWASYPEDTSQAWLATVLKEFPFIDEDKTNYPIVDLTYTKRMRTVLCSTLLLKNGIEYKRYAPMRETVALVKNEREFNGAIFLNDGKILKDKGLNQIAAILER</sequence>
<name>A0AB73BPY4_9LACO</name>
<dbReference type="RefSeq" id="WP_150352854.1">
    <property type="nucleotide sequence ID" value="NZ_VUAM01000021.1"/>
</dbReference>
<dbReference type="Proteomes" id="UP000322051">
    <property type="component" value="Unassembled WGS sequence"/>
</dbReference>
<proteinExistence type="predicted"/>
<gene>
    <name evidence="1" type="ORF">F1C02_05610</name>
</gene>
<evidence type="ECO:0000313" key="2">
    <source>
        <dbReference type="Proteomes" id="UP000322051"/>
    </source>
</evidence>
<organism evidence="1 2">
    <name type="scientific">Lactobacillus crispatus</name>
    <dbReference type="NCBI Taxonomy" id="47770"/>
    <lineage>
        <taxon>Bacteria</taxon>
        <taxon>Bacillati</taxon>
        <taxon>Bacillota</taxon>
        <taxon>Bacilli</taxon>
        <taxon>Lactobacillales</taxon>
        <taxon>Lactobacillaceae</taxon>
        <taxon>Lactobacillus</taxon>
    </lineage>
</organism>
<reference evidence="1 2" key="1">
    <citation type="submission" date="2019-09" db="EMBL/GenBank/DDBJ databases">
        <title>Comparative analysis of L. crispatus genomes revealed niche specific adaptation to different host and body sites.</title>
        <authorList>
            <person name="Pan M."/>
            <person name="Hidalgo-Cantabrana C."/>
            <person name="Barrangou R."/>
        </authorList>
    </citation>
    <scope>NUCLEOTIDE SEQUENCE [LARGE SCALE GENOMIC DNA]</scope>
    <source>
        <strain evidence="1 2">NCK973</strain>
    </source>
</reference>
<comment type="caution">
    <text evidence="1">The sequence shown here is derived from an EMBL/GenBank/DDBJ whole genome shotgun (WGS) entry which is preliminary data.</text>
</comment>
<evidence type="ECO:0000313" key="1">
    <source>
        <dbReference type="EMBL" id="KAA8797946.1"/>
    </source>
</evidence>
<protein>
    <submittedName>
        <fullName evidence="1">Uncharacterized protein</fullName>
    </submittedName>
</protein>
<dbReference type="AlphaFoldDB" id="A0AB73BPY4"/>
<dbReference type="EMBL" id="VUAO01000012">
    <property type="protein sequence ID" value="KAA8797946.1"/>
    <property type="molecule type" value="Genomic_DNA"/>
</dbReference>